<dbReference type="OrthoDB" id="7189848at2"/>
<dbReference type="Proteomes" id="UP000298216">
    <property type="component" value="Unassembled WGS sequence"/>
</dbReference>
<dbReference type="RefSeq" id="WP_135195243.1">
    <property type="nucleotide sequence ID" value="NZ_SPVH01000006.1"/>
</dbReference>
<name>A0A4Y9RZR1_9CAUL</name>
<dbReference type="InterPro" id="IPR011660">
    <property type="entry name" value="VapB-like"/>
</dbReference>
<keyword evidence="2" id="KW-1185">Reference proteome</keyword>
<sequence>MNAPVQIRKPEVAERLRELARLEGKSITDLVEEMVRERDERLVARREAEIEAKLAAVEEIVAHFNSLPIVGPLLTDDDFYDEDGLPK</sequence>
<gene>
    <name evidence="1" type="ORF">EGY25_12320</name>
</gene>
<comment type="caution">
    <text evidence="1">The sequence shown here is derived from an EMBL/GenBank/DDBJ whole genome shotgun (WGS) entry which is preliminary data.</text>
</comment>
<organism evidence="1 2">
    <name type="scientific">Brevundimonas intermedia</name>
    <dbReference type="NCBI Taxonomy" id="74315"/>
    <lineage>
        <taxon>Bacteria</taxon>
        <taxon>Pseudomonadati</taxon>
        <taxon>Pseudomonadota</taxon>
        <taxon>Alphaproteobacteria</taxon>
        <taxon>Caulobacterales</taxon>
        <taxon>Caulobacteraceae</taxon>
        <taxon>Brevundimonas</taxon>
    </lineage>
</organism>
<evidence type="ECO:0000313" key="1">
    <source>
        <dbReference type="EMBL" id="TFW12768.1"/>
    </source>
</evidence>
<dbReference type="EMBL" id="SPVH01000006">
    <property type="protein sequence ID" value="TFW12768.1"/>
    <property type="molecule type" value="Genomic_DNA"/>
</dbReference>
<reference evidence="1 2" key="1">
    <citation type="submission" date="2019-03" db="EMBL/GenBank/DDBJ databases">
        <title>Draft genome of Brevundimonas sp. a heavy metal resistant soil bacteria.</title>
        <authorList>
            <person name="Soto J."/>
        </authorList>
    </citation>
    <scope>NUCLEOTIDE SEQUENCE [LARGE SCALE GENOMIC DNA]</scope>
    <source>
        <strain evidence="1 2">B-10</strain>
    </source>
</reference>
<dbReference type="AlphaFoldDB" id="A0A4Y9RZR1"/>
<proteinExistence type="predicted"/>
<accession>A0A4Y9RZR1</accession>
<dbReference type="Pfam" id="PF07704">
    <property type="entry name" value="PSK_trans_fac"/>
    <property type="match status" value="1"/>
</dbReference>
<protein>
    <submittedName>
        <fullName evidence="1">Ribbon-helix-helix protein, CopG family</fullName>
    </submittedName>
</protein>
<evidence type="ECO:0000313" key="2">
    <source>
        <dbReference type="Proteomes" id="UP000298216"/>
    </source>
</evidence>